<dbReference type="Proteomes" id="UP000076420">
    <property type="component" value="Unassembled WGS sequence"/>
</dbReference>
<evidence type="ECO:0000313" key="1">
    <source>
        <dbReference type="EnsemblMetazoa" id="BGLB027863-PA"/>
    </source>
</evidence>
<proteinExistence type="predicted"/>
<gene>
    <name evidence="1" type="primary">106076562</name>
</gene>
<dbReference type="AlphaFoldDB" id="A0A2C9L7T2"/>
<dbReference type="VEuPathDB" id="VectorBase:BGLB027863"/>
<protein>
    <recommendedName>
        <fullName evidence="3">BTB domain-containing protein</fullName>
    </recommendedName>
</protein>
<dbReference type="VEuPathDB" id="VectorBase:BGLAX_029451"/>
<reference evidence="1" key="1">
    <citation type="submission" date="2020-05" db="UniProtKB">
        <authorList>
            <consortium name="EnsemblMetazoa"/>
        </authorList>
    </citation>
    <scope>IDENTIFICATION</scope>
    <source>
        <strain evidence="1">BB02</strain>
    </source>
</reference>
<dbReference type="KEGG" id="bgt:106076562"/>
<name>A0A2C9L7T2_BIOGL</name>
<sequence>MDKKRKTIDVKACNSCESLQPDLEIQIEGRCFKLNKVLTAGILHFYRAKLNMFQNKSEVLNGINLSIEMFDEFLHTVKDYYKHKNSLWTTENLLALWDAVRIFQNPFLIINCETKVGEIISEENFETIYTKANHYKSDIVLYKARKYLHEFSWKKETDQLSLTRILTFNDFLYLLKEDSFIFEMQDKVLKSIFDWVENRDNQHPYSGVSSDEIDKLSVTTRENGHDNRNSCKEYTKLEDKSSLLSRLLKALKINSVNVECLEEMSRHHLCEQDHEAKDVITKAISFKQDKSTHGFWPPDVHEGDILNYQHIGVLADKDRVSFVNLGNSNYRWHRLTRCPLHSQITNNELYVVSSADFESLIFVLRNKEWKYVLDIPNKDFRVVSKGKFIY</sequence>
<organism evidence="1 2">
    <name type="scientific">Biomphalaria glabrata</name>
    <name type="common">Bloodfluke planorb</name>
    <name type="synonym">Freshwater snail</name>
    <dbReference type="NCBI Taxonomy" id="6526"/>
    <lineage>
        <taxon>Eukaryota</taxon>
        <taxon>Metazoa</taxon>
        <taxon>Spiralia</taxon>
        <taxon>Lophotrochozoa</taxon>
        <taxon>Mollusca</taxon>
        <taxon>Gastropoda</taxon>
        <taxon>Heterobranchia</taxon>
        <taxon>Euthyneura</taxon>
        <taxon>Panpulmonata</taxon>
        <taxon>Hygrophila</taxon>
        <taxon>Lymnaeoidea</taxon>
        <taxon>Planorbidae</taxon>
        <taxon>Biomphalaria</taxon>
    </lineage>
</organism>
<accession>A0A2C9L7T2</accession>
<evidence type="ECO:0000313" key="2">
    <source>
        <dbReference type="Proteomes" id="UP000076420"/>
    </source>
</evidence>
<evidence type="ECO:0008006" key="3">
    <source>
        <dbReference type="Google" id="ProtNLM"/>
    </source>
</evidence>
<dbReference type="EnsemblMetazoa" id="BGLB027863-RA">
    <property type="protein sequence ID" value="BGLB027863-PA"/>
    <property type="gene ID" value="BGLB027863"/>
</dbReference>